<name>A0A9K3JGI3_HELAN</name>
<organism evidence="1 2">
    <name type="scientific">Helianthus annuus</name>
    <name type="common">Common sunflower</name>
    <dbReference type="NCBI Taxonomy" id="4232"/>
    <lineage>
        <taxon>Eukaryota</taxon>
        <taxon>Viridiplantae</taxon>
        <taxon>Streptophyta</taxon>
        <taxon>Embryophyta</taxon>
        <taxon>Tracheophyta</taxon>
        <taxon>Spermatophyta</taxon>
        <taxon>Magnoliopsida</taxon>
        <taxon>eudicotyledons</taxon>
        <taxon>Gunneridae</taxon>
        <taxon>Pentapetalae</taxon>
        <taxon>asterids</taxon>
        <taxon>campanulids</taxon>
        <taxon>Asterales</taxon>
        <taxon>Asteraceae</taxon>
        <taxon>Asteroideae</taxon>
        <taxon>Heliantheae alliance</taxon>
        <taxon>Heliantheae</taxon>
        <taxon>Helianthus</taxon>
    </lineage>
</organism>
<reference evidence="1" key="2">
    <citation type="submission" date="2020-06" db="EMBL/GenBank/DDBJ databases">
        <title>Helianthus annuus Genome sequencing and assembly Release 2.</title>
        <authorList>
            <person name="Gouzy J."/>
            <person name="Langlade N."/>
            <person name="Munos S."/>
        </authorList>
    </citation>
    <scope>NUCLEOTIDE SEQUENCE</scope>
    <source>
        <tissue evidence="1">Leaves</tissue>
    </source>
</reference>
<dbReference type="Gramene" id="mRNA:HanXRQr2_Chr03g0112171">
    <property type="protein sequence ID" value="CDS:HanXRQr2_Chr03g0112171.1"/>
    <property type="gene ID" value="HanXRQr2_Chr03g0112171"/>
</dbReference>
<dbReference type="Proteomes" id="UP000215914">
    <property type="component" value="Unassembled WGS sequence"/>
</dbReference>
<dbReference type="AlphaFoldDB" id="A0A9K3JGI3"/>
<accession>A0A9K3JGI3</accession>
<dbReference type="EMBL" id="MNCJ02000318">
    <property type="protein sequence ID" value="KAF5814532.1"/>
    <property type="molecule type" value="Genomic_DNA"/>
</dbReference>
<comment type="caution">
    <text evidence="1">The sequence shown here is derived from an EMBL/GenBank/DDBJ whole genome shotgun (WGS) entry which is preliminary data.</text>
</comment>
<proteinExistence type="predicted"/>
<keyword evidence="2" id="KW-1185">Reference proteome</keyword>
<protein>
    <submittedName>
        <fullName evidence="1">Uncharacterized protein</fullName>
    </submittedName>
</protein>
<sequence length="65" mass="7325">MSLGDERGVKLVHSLLDVVVRRHSPTTVDAFNIFYTVGNHLTKAIDVSIQYISIKRKKILDQVTS</sequence>
<gene>
    <name evidence="1" type="ORF">HanXRQr2_Chr03g0112171</name>
</gene>
<evidence type="ECO:0000313" key="2">
    <source>
        <dbReference type="Proteomes" id="UP000215914"/>
    </source>
</evidence>
<evidence type="ECO:0000313" key="1">
    <source>
        <dbReference type="EMBL" id="KAF5814532.1"/>
    </source>
</evidence>
<reference evidence="1" key="1">
    <citation type="journal article" date="2017" name="Nature">
        <title>The sunflower genome provides insights into oil metabolism, flowering and Asterid evolution.</title>
        <authorList>
            <person name="Badouin H."/>
            <person name="Gouzy J."/>
            <person name="Grassa C.J."/>
            <person name="Murat F."/>
            <person name="Staton S.E."/>
            <person name="Cottret L."/>
            <person name="Lelandais-Briere C."/>
            <person name="Owens G.L."/>
            <person name="Carrere S."/>
            <person name="Mayjonade B."/>
            <person name="Legrand L."/>
            <person name="Gill N."/>
            <person name="Kane N.C."/>
            <person name="Bowers J.E."/>
            <person name="Hubner S."/>
            <person name="Bellec A."/>
            <person name="Berard A."/>
            <person name="Berges H."/>
            <person name="Blanchet N."/>
            <person name="Boniface M.C."/>
            <person name="Brunel D."/>
            <person name="Catrice O."/>
            <person name="Chaidir N."/>
            <person name="Claudel C."/>
            <person name="Donnadieu C."/>
            <person name="Faraut T."/>
            <person name="Fievet G."/>
            <person name="Helmstetter N."/>
            <person name="King M."/>
            <person name="Knapp S.J."/>
            <person name="Lai Z."/>
            <person name="Le Paslier M.C."/>
            <person name="Lippi Y."/>
            <person name="Lorenzon L."/>
            <person name="Mandel J.R."/>
            <person name="Marage G."/>
            <person name="Marchand G."/>
            <person name="Marquand E."/>
            <person name="Bret-Mestries E."/>
            <person name="Morien E."/>
            <person name="Nambeesan S."/>
            <person name="Nguyen T."/>
            <person name="Pegot-Espagnet P."/>
            <person name="Pouilly N."/>
            <person name="Raftis F."/>
            <person name="Sallet E."/>
            <person name="Schiex T."/>
            <person name="Thomas J."/>
            <person name="Vandecasteele C."/>
            <person name="Vares D."/>
            <person name="Vear F."/>
            <person name="Vautrin S."/>
            <person name="Crespi M."/>
            <person name="Mangin B."/>
            <person name="Burke J.M."/>
            <person name="Salse J."/>
            <person name="Munos S."/>
            <person name="Vincourt P."/>
            <person name="Rieseberg L.H."/>
            <person name="Langlade N.B."/>
        </authorList>
    </citation>
    <scope>NUCLEOTIDE SEQUENCE</scope>
    <source>
        <tissue evidence="1">Leaves</tissue>
    </source>
</reference>